<reference evidence="1 2" key="1">
    <citation type="submission" date="2019-02" db="EMBL/GenBank/DDBJ databases">
        <authorList>
            <person name="Feng G."/>
        </authorList>
    </citation>
    <scope>NUCLEOTIDE SEQUENCE [LARGE SCALE GENOMIC DNA]</scope>
    <source>
        <strain evidence="1 2">DSM 26779</strain>
    </source>
</reference>
<name>A0A4Q4J9A5_9SPHN</name>
<dbReference type="AlphaFoldDB" id="A0A4Q4J9A5"/>
<comment type="caution">
    <text evidence="1">The sequence shown here is derived from an EMBL/GenBank/DDBJ whole genome shotgun (WGS) entry which is preliminary data.</text>
</comment>
<evidence type="ECO:0000313" key="2">
    <source>
        <dbReference type="Proteomes" id="UP000292734"/>
    </source>
</evidence>
<dbReference type="RefSeq" id="WP_129965277.1">
    <property type="nucleotide sequence ID" value="NZ_JACBZE010000001.1"/>
</dbReference>
<dbReference type="EMBL" id="SEOM01000001">
    <property type="protein sequence ID" value="RYM02973.1"/>
    <property type="molecule type" value="Genomic_DNA"/>
</dbReference>
<sequence length="441" mass="48978">MTKYHHDFAAVADEILAFEVGHKIAPYMAEALGQGFQIPASAPNITAAAKVHLVEQRHLFDCSHLGRSAASLAATLTKRTGGKSRVAQRMRDVFDLGCPHDLAVELEAIGNTNRAFLLLAMEGRLASASIAIPTTGIGEMSVKEVLDVLELLARYHLLANLIRAGEDGFRRVFEPTGHDGLDHNNRKITSEASAARYLTTEASRVLSVLDHYKTAQHRELTGDERRQLEAHPEVRIARMEERRILDVLGEEYANIYIDLLATRAQPWTRHIKLHAGQLARAQDAYRRPLHRLHGPDALTMLWLAVIQAVAWASCARDPVAPLRRALEAARQSRSILQPSSHEQDVCDIRSLFFLLRNYLVRDPRSPAARKFNKGTGKSFDEFTDMLWELEAGKPAGAEPFSHAASTSASVLLAQMKDDPDRPEHVRIRGEMAGSILIQLSV</sequence>
<organism evidence="1 2">
    <name type="scientific">Sphingobium indicum</name>
    <dbReference type="NCBI Taxonomy" id="332055"/>
    <lineage>
        <taxon>Bacteria</taxon>
        <taxon>Pseudomonadati</taxon>
        <taxon>Pseudomonadota</taxon>
        <taxon>Alphaproteobacteria</taxon>
        <taxon>Sphingomonadales</taxon>
        <taxon>Sphingomonadaceae</taxon>
        <taxon>Sphingobium</taxon>
    </lineage>
</organism>
<dbReference type="Proteomes" id="UP000292734">
    <property type="component" value="Unassembled WGS sequence"/>
</dbReference>
<gene>
    <name evidence="1" type="ORF">EWH08_00155</name>
</gene>
<proteinExistence type="predicted"/>
<accession>A0A4Q4J9A5</accession>
<protein>
    <submittedName>
        <fullName evidence="1">Uncharacterized protein</fullName>
    </submittedName>
</protein>
<evidence type="ECO:0000313" key="1">
    <source>
        <dbReference type="EMBL" id="RYM02973.1"/>
    </source>
</evidence>